<accession>A0A381JCA6</accession>
<evidence type="ECO:0000313" key="5">
    <source>
        <dbReference type="EMBL" id="SUY48056.1"/>
    </source>
</evidence>
<dbReference type="GO" id="GO:0005524">
    <property type="term" value="F:ATP binding"/>
    <property type="evidence" value="ECO:0007669"/>
    <property type="project" value="UniProtKB-KW"/>
</dbReference>
<dbReference type="GO" id="GO:0016887">
    <property type="term" value="F:ATP hydrolysis activity"/>
    <property type="evidence" value="ECO:0007669"/>
    <property type="project" value="InterPro"/>
</dbReference>
<dbReference type="PANTHER" id="PTHR42939:SF1">
    <property type="entry name" value="ABC TRANSPORTER ATP-BINDING PROTEIN ALBC-RELATED"/>
    <property type="match status" value="1"/>
</dbReference>
<keyword evidence="1" id="KW-0813">Transport</keyword>
<keyword evidence="2" id="KW-0547">Nucleotide-binding</keyword>
<evidence type="ECO:0000313" key="6">
    <source>
        <dbReference type="Proteomes" id="UP000254664"/>
    </source>
</evidence>
<dbReference type="InterPro" id="IPR003439">
    <property type="entry name" value="ABC_transporter-like_ATP-bd"/>
</dbReference>
<dbReference type="Proteomes" id="UP000254664">
    <property type="component" value="Unassembled WGS sequence"/>
</dbReference>
<dbReference type="PROSITE" id="PS50893">
    <property type="entry name" value="ABC_TRANSPORTER_2"/>
    <property type="match status" value="1"/>
</dbReference>
<dbReference type="SUPFAM" id="SSF52540">
    <property type="entry name" value="P-loop containing nucleoside triphosphate hydrolases"/>
    <property type="match status" value="1"/>
</dbReference>
<dbReference type="InterPro" id="IPR027417">
    <property type="entry name" value="P-loop_NTPase"/>
</dbReference>
<evidence type="ECO:0000259" key="4">
    <source>
        <dbReference type="PROSITE" id="PS50893"/>
    </source>
</evidence>
<dbReference type="PANTHER" id="PTHR42939">
    <property type="entry name" value="ABC TRANSPORTER ATP-BINDING PROTEIN ALBC-RELATED"/>
    <property type="match status" value="1"/>
</dbReference>
<evidence type="ECO:0000256" key="1">
    <source>
        <dbReference type="ARBA" id="ARBA00022448"/>
    </source>
</evidence>
<keyword evidence="6" id="KW-1185">Reference proteome</keyword>
<dbReference type="AlphaFoldDB" id="A0A381JCA6"/>
<dbReference type="SMART" id="SM00382">
    <property type="entry name" value="AAA"/>
    <property type="match status" value="1"/>
</dbReference>
<dbReference type="RefSeq" id="WP_172556342.1">
    <property type="nucleotide sequence ID" value="NZ_UFWZ01000001.1"/>
</dbReference>
<protein>
    <submittedName>
        <fullName evidence="5">Multidrug ABC transporter ATPase</fullName>
    </submittedName>
</protein>
<evidence type="ECO:0000256" key="3">
    <source>
        <dbReference type="ARBA" id="ARBA00022840"/>
    </source>
</evidence>
<dbReference type="Gene3D" id="3.40.50.300">
    <property type="entry name" value="P-loop containing nucleotide triphosphate hydrolases"/>
    <property type="match status" value="1"/>
</dbReference>
<dbReference type="Pfam" id="PF00005">
    <property type="entry name" value="ABC_tran"/>
    <property type="match status" value="1"/>
</dbReference>
<dbReference type="EMBL" id="UFWZ01000001">
    <property type="protein sequence ID" value="SUY48056.1"/>
    <property type="molecule type" value="Genomic_DNA"/>
</dbReference>
<reference evidence="5 6" key="1">
    <citation type="submission" date="2018-06" db="EMBL/GenBank/DDBJ databases">
        <authorList>
            <consortium name="Pathogen Informatics"/>
            <person name="Doyle S."/>
        </authorList>
    </citation>
    <scope>NUCLEOTIDE SEQUENCE [LARGE SCALE GENOMIC DNA]</scope>
    <source>
        <strain evidence="5 6">NCTC9836</strain>
    </source>
</reference>
<sequence>MLQIDNLIYSYDGETNVINGASFKIEKGNIYCILGVNGAGKTTLFNCITGFYPSNISIDKEILNEKIIYIHDQMDFYKTLTGDEFVNLILNLKEKSLNIEVYNSLVDELKMNDKTNKLISTYSLGTKQKLVLIISFLLEYEYILMDEPFGSLDFISAEVIINTMKKCVMNNCSIVISTHLIDIAQEISDTILFLNNGKIYEIENTFKTPSELKSWIKGLI</sequence>
<organism evidence="5 6">
    <name type="scientific">Clostridium putrefaciens</name>
    <dbReference type="NCBI Taxonomy" id="99675"/>
    <lineage>
        <taxon>Bacteria</taxon>
        <taxon>Bacillati</taxon>
        <taxon>Bacillota</taxon>
        <taxon>Clostridia</taxon>
        <taxon>Eubacteriales</taxon>
        <taxon>Clostridiaceae</taxon>
        <taxon>Clostridium</taxon>
    </lineage>
</organism>
<proteinExistence type="predicted"/>
<dbReference type="InterPro" id="IPR003593">
    <property type="entry name" value="AAA+_ATPase"/>
</dbReference>
<dbReference type="InterPro" id="IPR051782">
    <property type="entry name" value="ABC_Transporter_VariousFunc"/>
</dbReference>
<feature type="domain" description="ABC transporter" evidence="4">
    <location>
        <begin position="2"/>
        <end position="220"/>
    </location>
</feature>
<keyword evidence="3" id="KW-0067">ATP-binding</keyword>
<name>A0A381JCA6_9CLOT</name>
<gene>
    <name evidence="5" type="primary">ecsA_3</name>
    <name evidence="5" type="ORF">NCTC9836_02430</name>
</gene>
<evidence type="ECO:0000256" key="2">
    <source>
        <dbReference type="ARBA" id="ARBA00022741"/>
    </source>
</evidence>